<feature type="active site" evidence="7">
    <location>
        <position position="297"/>
    </location>
</feature>
<comment type="pathway">
    <text evidence="1 9">Amino-acid degradation; L-proline degradation into L-glutamate; L-glutamate from L-proline: step 2/2.</text>
</comment>
<dbReference type="PROSITE" id="PS00687">
    <property type="entry name" value="ALDEHYDE_DEHYDR_GLU"/>
    <property type="match status" value="1"/>
</dbReference>
<keyword evidence="13" id="KW-1185">Reference proteome</keyword>
<reference evidence="12 13" key="1">
    <citation type="submission" date="2024-03" db="EMBL/GenBank/DDBJ databases">
        <title>Genome-scale model development and genomic sequencing of the oleaginous clade Lipomyces.</title>
        <authorList>
            <consortium name="Lawrence Berkeley National Laboratory"/>
            <person name="Czajka J.J."/>
            <person name="Han Y."/>
            <person name="Kim J."/>
            <person name="Mondo S.J."/>
            <person name="Hofstad B.A."/>
            <person name="Robles A."/>
            <person name="Haridas S."/>
            <person name="Riley R."/>
            <person name="LaButti K."/>
            <person name="Pangilinan J."/>
            <person name="Andreopoulos W."/>
            <person name="Lipzen A."/>
            <person name="Yan J."/>
            <person name="Wang M."/>
            <person name="Ng V."/>
            <person name="Grigoriev I.V."/>
            <person name="Spatafora J.W."/>
            <person name="Magnuson J.K."/>
            <person name="Baker S.E."/>
            <person name="Pomraning K.R."/>
        </authorList>
    </citation>
    <scope>NUCLEOTIDE SEQUENCE [LARGE SCALE GENOMIC DNA]</scope>
    <source>
        <strain evidence="12 13">Phaff 52-87</strain>
    </source>
</reference>
<sequence>MSLGTFQTPAVENEPLKAYQAGSPELQSLDAALKSLHSRLPLQIPLVIDGVSIFLEGDATVKTPNPANISETVAITSQASVEHVAKAIVASQKAKRRWESSSLDVRSAVFLKAAELISNKYRYELMAATMVGQGKNIYQAEIDAAAELVDFLRFNALYAHELYAQQPKKSSPGVWNRAEYRALEGFVYAVTPFNFTAIAGNLVAAPALMGNTVLWKPSPSAVLSNYLLYSIFVEAGLPDGVINFIPGDPKLVTDEVLSSRAFGALHFTGSTVVFQDLYQRIAQNLSKYRSFPRIVGETGGKNFHLIHKSADIPSAAKATVRGAFEYQGQKCSATSRIYVPQSVWPEFKQVLLSETKQLTIGSPKDLTPFIGPVIHEGSFKKLASILENLQTDSSAEIIIGGKPDNSKGYYVYPTVVVASDIDHYVFREEFFGPILAVFVYEDDEFEIIMESIDLSSDYALTGSIFAKDREAIELASTKLRNSAGNFYINDKSTGAVVGQQWFGGARRSGTNDKSGSGNILSRFVSIRNIKETFFATTDVLYPSNIN</sequence>
<organism evidence="12 13">
    <name type="scientific">Myxozyma melibiosi</name>
    <dbReference type="NCBI Taxonomy" id="54550"/>
    <lineage>
        <taxon>Eukaryota</taxon>
        <taxon>Fungi</taxon>
        <taxon>Dikarya</taxon>
        <taxon>Ascomycota</taxon>
        <taxon>Saccharomycotina</taxon>
        <taxon>Lipomycetes</taxon>
        <taxon>Lipomycetales</taxon>
        <taxon>Lipomycetaceae</taxon>
        <taxon>Myxozyma</taxon>
    </lineage>
</organism>
<accession>A0ABR1EY38</accession>
<protein>
    <recommendedName>
        <fullName evidence="9 10">Multifunctional fusion protein</fullName>
    </recommendedName>
    <domain>
        <recommendedName>
            <fullName evidence="10">Delta-1-pyrroline-5-carboxylate dehydrogenase</fullName>
            <shortName evidence="10">P5C dehydrogenase</shortName>
        </recommendedName>
        <alternativeName>
            <fullName evidence="9">L-glutamate gamma-semialdehyde dehydrogenase</fullName>
        </alternativeName>
    </domain>
    <domain>
        <recommendedName>
            <fullName evidence="9">L-glutamate gamma-semialdehyde dehydrogenase</fullName>
            <ecNumber evidence="9">1.2.1.88</ecNumber>
        </recommendedName>
    </domain>
</protein>
<dbReference type="InterPro" id="IPR029510">
    <property type="entry name" value="Ald_DH_CS_GLU"/>
</dbReference>
<dbReference type="PANTHER" id="PTHR42862:SF1">
    <property type="entry name" value="DELTA-1-PYRROLINE-5-CARBOXYLATE DEHYDROGENASE 2, ISOFORM A-RELATED"/>
    <property type="match status" value="1"/>
</dbReference>
<evidence type="ECO:0000256" key="7">
    <source>
        <dbReference type="PROSITE-ProRule" id="PRU10007"/>
    </source>
</evidence>
<dbReference type="EC" id="1.2.1.88" evidence="9"/>
<dbReference type="Gene3D" id="3.40.605.10">
    <property type="entry name" value="Aldehyde Dehydrogenase, Chain A, domain 1"/>
    <property type="match status" value="1"/>
</dbReference>
<dbReference type="InterPro" id="IPR016161">
    <property type="entry name" value="Ald_DH/histidinol_DH"/>
</dbReference>
<comment type="caution">
    <text evidence="12">The sequence shown here is derived from an EMBL/GenBank/DDBJ whole genome shotgun (WGS) entry which is preliminary data.</text>
</comment>
<evidence type="ECO:0000259" key="11">
    <source>
        <dbReference type="Pfam" id="PF00171"/>
    </source>
</evidence>
<evidence type="ECO:0000256" key="5">
    <source>
        <dbReference type="ARBA" id="ARBA00023062"/>
    </source>
</evidence>
<dbReference type="PROSITE" id="PS00070">
    <property type="entry name" value="ALDEHYDE_DEHYDR_CYS"/>
    <property type="match status" value="1"/>
</dbReference>
<dbReference type="GeneID" id="90039333"/>
<dbReference type="Proteomes" id="UP001498771">
    <property type="component" value="Unassembled WGS sequence"/>
</dbReference>
<name>A0ABR1EY38_9ASCO</name>
<evidence type="ECO:0000313" key="13">
    <source>
        <dbReference type="Proteomes" id="UP001498771"/>
    </source>
</evidence>
<dbReference type="InterPro" id="IPR016163">
    <property type="entry name" value="Ald_DH_C"/>
</dbReference>
<keyword evidence="3 8" id="KW-0560">Oxidoreductase</keyword>
<evidence type="ECO:0000256" key="8">
    <source>
        <dbReference type="RuleBase" id="RU003345"/>
    </source>
</evidence>
<dbReference type="InterPro" id="IPR016160">
    <property type="entry name" value="Ald_DH_CS_CYS"/>
</dbReference>
<dbReference type="Gene3D" id="3.40.309.10">
    <property type="entry name" value="Aldehyde Dehydrogenase, Chain A, domain 2"/>
    <property type="match status" value="1"/>
</dbReference>
<dbReference type="InterPro" id="IPR005931">
    <property type="entry name" value="P5CDH/ALDH4A1"/>
</dbReference>
<proteinExistence type="inferred from homology"/>
<gene>
    <name evidence="12" type="ORF">BZA70DRAFT_285935</name>
</gene>
<evidence type="ECO:0000256" key="6">
    <source>
        <dbReference type="ARBA" id="ARBA00048142"/>
    </source>
</evidence>
<dbReference type="NCBIfam" id="TIGR01236">
    <property type="entry name" value="D1pyr5carbox1"/>
    <property type="match status" value="1"/>
</dbReference>
<comment type="catalytic activity">
    <reaction evidence="6 9">
        <text>L-glutamate 5-semialdehyde + NAD(+) + H2O = L-glutamate + NADH + 2 H(+)</text>
        <dbReference type="Rhea" id="RHEA:30235"/>
        <dbReference type="ChEBI" id="CHEBI:15377"/>
        <dbReference type="ChEBI" id="CHEBI:15378"/>
        <dbReference type="ChEBI" id="CHEBI:29985"/>
        <dbReference type="ChEBI" id="CHEBI:57540"/>
        <dbReference type="ChEBI" id="CHEBI:57945"/>
        <dbReference type="ChEBI" id="CHEBI:58066"/>
        <dbReference type="EC" id="1.2.1.88"/>
    </reaction>
</comment>
<keyword evidence="4 9" id="KW-0520">NAD</keyword>
<evidence type="ECO:0000256" key="1">
    <source>
        <dbReference type="ARBA" id="ARBA00004786"/>
    </source>
</evidence>
<dbReference type="EMBL" id="JBBJBU010000017">
    <property type="protein sequence ID" value="KAK7202500.1"/>
    <property type="molecule type" value="Genomic_DNA"/>
</dbReference>
<evidence type="ECO:0000256" key="9">
    <source>
        <dbReference type="RuleBase" id="RU366016"/>
    </source>
</evidence>
<comment type="similarity">
    <text evidence="2 8">Belongs to the aldehyde dehydrogenase family.</text>
</comment>
<feature type="domain" description="Aldehyde dehydrogenase" evidence="11">
    <location>
        <begin position="59"/>
        <end position="527"/>
    </location>
</feature>
<dbReference type="InterPro" id="IPR015590">
    <property type="entry name" value="Aldehyde_DH_dom"/>
</dbReference>
<dbReference type="InterPro" id="IPR050485">
    <property type="entry name" value="Proline_metab_enzyme"/>
</dbReference>
<dbReference type="InterPro" id="IPR016162">
    <property type="entry name" value="Ald_DH_N"/>
</dbReference>
<evidence type="ECO:0000256" key="2">
    <source>
        <dbReference type="ARBA" id="ARBA00009986"/>
    </source>
</evidence>
<dbReference type="PANTHER" id="PTHR42862">
    <property type="entry name" value="DELTA-1-PYRROLINE-5-CARBOXYLATE DEHYDROGENASE 1, ISOFORM A-RELATED"/>
    <property type="match status" value="1"/>
</dbReference>
<evidence type="ECO:0000313" key="12">
    <source>
        <dbReference type="EMBL" id="KAK7202500.1"/>
    </source>
</evidence>
<dbReference type="Pfam" id="PF00171">
    <property type="entry name" value="Aldedh"/>
    <property type="match status" value="1"/>
</dbReference>
<evidence type="ECO:0000256" key="4">
    <source>
        <dbReference type="ARBA" id="ARBA00023027"/>
    </source>
</evidence>
<keyword evidence="5 9" id="KW-0642">Proline metabolism</keyword>
<dbReference type="RefSeq" id="XP_064765533.1">
    <property type="nucleotide sequence ID" value="XM_064913821.1"/>
</dbReference>
<evidence type="ECO:0000256" key="10">
    <source>
        <dbReference type="RuleBase" id="RU366030"/>
    </source>
</evidence>
<dbReference type="SUPFAM" id="SSF53720">
    <property type="entry name" value="ALDH-like"/>
    <property type="match status" value="1"/>
</dbReference>
<evidence type="ECO:0000256" key="3">
    <source>
        <dbReference type="ARBA" id="ARBA00023002"/>
    </source>
</evidence>